<comment type="caution">
    <text evidence="14">The sequence shown here is derived from an EMBL/GenBank/DDBJ whole genome shotgun (WGS) entry which is preliminary data.</text>
</comment>
<evidence type="ECO:0000256" key="8">
    <source>
        <dbReference type="ARBA" id="ARBA00023136"/>
    </source>
</evidence>
<evidence type="ECO:0000256" key="7">
    <source>
        <dbReference type="ARBA" id="ARBA00022989"/>
    </source>
</evidence>
<evidence type="ECO:0000256" key="10">
    <source>
        <dbReference type="PIRNR" id="PIRNR003097"/>
    </source>
</evidence>
<dbReference type="PANTHER" id="PTHR47755:SF1">
    <property type="entry name" value="CELL DIVISION PROTEIN FTSX"/>
    <property type="match status" value="1"/>
</dbReference>
<evidence type="ECO:0000259" key="12">
    <source>
        <dbReference type="Pfam" id="PF02687"/>
    </source>
</evidence>
<gene>
    <name evidence="14" type="ORF">COU47_03730</name>
</gene>
<accession>A0A2H0TCA7</accession>
<evidence type="ECO:0000256" key="1">
    <source>
        <dbReference type="ARBA" id="ARBA00004651"/>
    </source>
</evidence>
<keyword evidence="4 10" id="KW-1003">Cell membrane</keyword>
<dbReference type="InterPro" id="IPR003838">
    <property type="entry name" value="ABC3_permease_C"/>
</dbReference>
<evidence type="ECO:0000256" key="11">
    <source>
        <dbReference type="SAM" id="Phobius"/>
    </source>
</evidence>
<dbReference type="GO" id="GO:0005886">
    <property type="term" value="C:plasma membrane"/>
    <property type="evidence" value="ECO:0007669"/>
    <property type="project" value="UniProtKB-SubCell"/>
</dbReference>
<keyword evidence="9 10" id="KW-0131">Cell cycle</keyword>
<proteinExistence type="inferred from homology"/>
<feature type="transmembrane region" description="Helical" evidence="11">
    <location>
        <begin position="239"/>
        <end position="263"/>
    </location>
</feature>
<dbReference type="Pfam" id="PF02687">
    <property type="entry name" value="FtsX"/>
    <property type="match status" value="1"/>
</dbReference>
<keyword evidence="6 11" id="KW-0812">Transmembrane</keyword>
<sequence>MQKRENIFYNNKYMKTTTYAKRILKIGVINFWRNRWITLATVMVMVLMLFVTGSLLFSSVLLSSSIDRIEKKVDISVYFTVDASESDILALQDELNNFPQVEAVEYVSRAQALENFKARHTNNALITQSLEELGENPLGASLNIQAQNPEQYESVAKFLNASSYSGIIDKINYFQNKLVIERLSNILTSARAAGWGATLVLAGVVLLVAFNTIRMAIFTSREEIHIMRLVGAENNYIRGPFIIVGMLYGVVSAIITTIFFYPITFWLGPKAEGFFGGPNLFNYFIANFFQIFLLLLGVGIVLGALSSIIAIRKHLNI</sequence>
<feature type="domain" description="FtsX extracellular" evidence="13">
    <location>
        <begin position="73"/>
        <end position="160"/>
    </location>
</feature>
<evidence type="ECO:0000256" key="2">
    <source>
        <dbReference type="ARBA" id="ARBA00007379"/>
    </source>
</evidence>
<dbReference type="AlphaFoldDB" id="A0A2H0TCA7"/>
<evidence type="ECO:0000256" key="9">
    <source>
        <dbReference type="ARBA" id="ARBA00023306"/>
    </source>
</evidence>
<feature type="transmembrane region" description="Helical" evidence="11">
    <location>
        <begin position="36"/>
        <end position="62"/>
    </location>
</feature>
<comment type="similarity">
    <text evidence="2 10">Belongs to the ABC-4 integral membrane protein family. FtsX subfamily.</text>
</comment>
<protein>
    <recommendedName>
        <fullName evidence="3 10">Cell division protein FtsX</fullName>
    </recommendedName>
</protein>
<evidence type="ECO:0000256" key="4">
    <source>
        <dbReference type="ARBA" id="ARBA00022475"/>
    </source>
</evidence>
<comment type="subcellular location">
    <subcellularLocation>
        <location evidence="1">Cell membrane</location>
        <topology evidence="1">Multi-pass membrane protein</topology>
    </subcellularLocation>
</comment>
<name>A0A2H0TCA7_9BACT</name>
<feature type="domain" description="ABC3 transporter permease C-terminal" evidence="12">
    <location>
        <begin position="198"/>
        <end position="315"/>
    </location>
</feature>
<evidence type="ECO:0000313" key="15">
    <source>
        <dbReference type="Proteomes" id="UP000231503"/>
    </source>
</evidence>
<dbReference type="InterPro" id="IPR004513">
    <property type="entry name" value="FtsX"/>
</dbReference>
<evidence type="ECO:0000256" key="5">
    <source>
        <dbReference type="ARBA" id="ARBA00022618"/>
    </source>
</evidence>
<dbReference type="EMBL" id="PFCO01000009">
    <property type="protein sequence ID" value="PIR69188.1"/>
    <property type="molecule type" value="Genomic_DNA"/>
</dbReference>
<dbReference type="Pfam" id="PF18075">
    <property type="entry name" value="FtsX_ECD"/>
    <property type="match status" value="1"/>
</dbReference>
<dbReference type="Proteomes" id="UP000231503">
    <property type="component" value="Unassembled WGS sequence"/>
</dbReference>
<keyword evidence="8 10" id="KW-0472">Membrane</keyword>
<dbReference type="InterPro" id="IPR040690">
    <property type="entry name" value="FtsX_ECD"/>
</dbReference>
<feature type="transmembrane region" description="Helical" evidence="11">
    <location>
        <begin position="283"/>
        <end position="311"/>
    </location>
</feature>
<dbReference type="Gene3D" id="3.30.70.3040">
    <property type="match status" value="1"/>
</dbReference>
<keyword evidence="5 10" id="KW-0132">Cell division</keyword>
<keyword evidence="7 11" id="KW-1133">Transmembrane helix</keyword>
<dbReference type="GO" id="GO:0051301">
    <property type="term" value="P:cell division"/>
    <property type="evidence" value="ECO:0007669"/>
    <property type="project" value="UniProtKB-KW"/>
</dbReference>
<dbReference type="PANTHER" id="PTHR47755">
    <property type="entry name" value="CELL DIVISION PROTEIN FTSX"/>
    <property type="match status" value="1"/>
</dbReference>
<organism evidence="14 15">
    <name type="scientific">Candidatus Niyogibacteria bacterium CG10_big_fil_rev_8_21_14_0_10_46_36</name>
    <dbReference type="NCBI Taxonomy" id="1974726"/>
    <lineage>
        <taxon>Bacteria</taxon>
        <taxon>Candidatus Niyogiibacteriota</taxon>
    </lineage>
</organism>
<dbReference type="PIRSF" id="PIRSF003097">
    <property type="entry name" value="FtsX"/>
    <property type="match status" value="1"/>
</dbReference>
<evidence type="ECO:0000256" key="3">
    <source>
        <dbReference type="ARBA" id="ARBA00021907"/>
    </source>
</evidence>
<evidence type="ECO:0000259" key="13">
    <source>
        <dbReference type="Pfam" id="PF18075"/>
    </source>
</evidence>
<reference evidence="15" key="1">
    <citation type="submission" date="2017-09" db="EMBL/GenBank/DDBJ databases">
        <title>Depth-based differentiation of microbial function through sediment-hosted aquifers and enrichment of novel symbionts in the deep terrestrial subsurface.</title>
        <authorList>
            <person name="Probst A.J."/>
            <person name="Ladd B."/>
            <person name="Jarett J.K."/>
            <person name="Geller-Mcgrath D.E."/>
            <person name="Sieber C.M.K."/>
            <person name="Emerson J.B."/>
            <person name="Anantharaman K."/>
            <person name="Thomas B.C."/>
            <person name="Malmstrom R."/>
            <person name="Stieglmeier M."/>
            <person name="Klingl A."/>
            <person name="Woyke T."/>
            <person name="Ryan C.M."/>
            <person name="Banfield J.F."/>
        </authorList>
    </citation>
    <scope>NUCLEOTIDE SEQUENCE [LARGE SCALE GENOMIC DNA]</scope>
</reference>
<evidence type="ECO:0000256" key="6">
    <source>
        <dbReference type="ARBA" id="ARBA00022692"/>
    </source>
</evidence>
<feature type="transmembrane region" description="Helical" evidence="11">
    <location>
        <begin position="192"/>
        <end position="218"/>
    </location>
</feature>
<evidence type="ECO:0000313" key="14">
    <source>
        <dbReference type="EMBL" id="PIR69188.1"/>
    </source>
</evidence>